<dbReference type="Pfam" id="PF00107">
    <property type="entry name" value="ADH_zinc_N"/>
    <property type="match status" value="1"/>
</dbReference>
<dbReference type="GO" id="GO:0005737">
    <property type="term" value="C:cytoplasm"/>
    <property type="evidence" value="ECO:0007669"/>
    <property type="project" value="TreeGrafter"/>
</dbReference>
<comment type="caution">
    <text evidence="9">The sequence shown here is derived from an EMBL/GenBank/DDBJ whole genome shotgun (WGS) entry which is preliminary data.</text>
</comment>
<dbReference type="EC" id="1.1.1.1" evidence="3"/>
<dbReference type="KEGG" id="ntd:EGO55_06400"/>
<reference evidence="9 10" key="1">
    <citation type="submission" date="2013-09" db="EMBL/GenBank/DDBJ databases">
        <title>Whole genome shotgun sequence of Novosphingobium tardaugens NBRC 16725.</title>
        <authorList>
            <person name="Isaki S."/>
            <person name="Hosoyama A."/>
            <person name="Tsuchikane K."/>
            <person name="Katsumata H."/>
            <person name="Ando Y."/>
            <person name="Yamazaki S."/>
            <person name="Fujita N."/>
        </authorList>
    </citation>
    <scope>NUCLEOTIDE SEQUENCE [LARGE SCALE GENOMIC DNA]</scope>
    <source>
        <strain evidence="9 10">NBRC 16725</strain>
    </source>
</reference>
<name>U3A5P5_9SPHN</name>
<dbReference type="AlphaFoldDB" id="U3A5P5"/>
<keyword evidence="5 7" id="KW-0862">Zinc</keyword>
<dbReference type="InterPro" id="IPR020843">
    <property type="entry name" value="ER"/>
</dbReference>
<keyword evidence="10" id="KW-1185">Reference proteome</keyword>
<evidence type="ECO:0000313" key="9">
    <source>
        <dbReference type="EMBL" id="GAD50073.1"/>
    </source>
</evidence>
<accession>U3A5P5</accession>
<protein>
    <recommendedName>
        <fullName evidence="3">alcohol dehydrogenase</fullName>
        <ecNumber evidence="3">1.1.1.1</ecNumber>
    </recommendedName>
</protein>
<evidence type="ECO:0000256" key="2">
    <source>
        <dbReference type="ARBA" id="ARBA00008072"/>
    </source>
</evidence>
<evidence type="ECO:0000313" key="10">
    <source>
        <dbReference type="Proteomes" id="UP000016568"/>
    </source>
</evidence>
<dbReference type="InterPro" id="IPR013154">
    <property type="entry name" value="ADH-like_N"/>
</dbReference>
<evidence type="ECO:0000256" key="4">
    <source>
        <dbReference type="ARBA" id="ARBA00022723"/>
    </source>
</evidence>
<evidence type="ECO:0000256" key="5">
    <source>
        <dbReference type="ARBA" id="ARBA00022833"/>
    </source>
</evidence>
<dbReference type="InterPro" id="IPR013149">
    <property type="entry name" value="ADH-like_C"/>
</dbReference>
<dbReference type="CDD" id="cd08240">
    <property type="entry name" value="6_hydroxyhexanoate_dh_like"/>
    <property type="match status" value="1"/>
</dbReference>
<dbReference type="SUPFAM" id="SSF50129">
    <property type="entry name" value="GroES-like"/>
    <property type="match status" value="1"/>
</dbReference>
<dbReference type="SMART" id="SM00829">
    <property type="entry name" value="PKS_ER"/>
    <property type="match status" value="1"/>
</dbReference>
<dbReference type="RefSeq" id="WP_021690891.1">
    <property type="nucleotide sequence ID" value="NZ_BASZ01000007.1"/>
</dbReference>
<evidence type="ECO:0000256" key="3">
    <source>
        <dbReference type="ARBA" id="ARBA00013190"/>
    </source>
</evidence>
<dbReference type="SUPFAM" id="SSF51735">
    <property type="entry name" value="NAD(P)-binding Rossmann-fold domains"/>
    <property type="match status" value="1"/>
</dbReference>
<evidence type="ECO:0000256" key="6">
    <source>
        <dbReference type="ARBA" id="ARBA00023002"/>
    </source>
</evidence>
<dbReference type="InterPro" id="IPR011032">
    <property type="entry name" value="GroES-like_sf"/>
</dbReference>
<dbReference type="OrthoDB" id="9806940at2"/>
<proteinExistence type="inferred from homology"/>
<keyword evidence="6" id="KW-0560">Oxidoreductase</keyword>
<evidence type="ECO:0000256" key="7">
    <source>
        <dbReference type="RuleBase" id="RU361277"/>
    </source>
</evidence>
<dbReference type="EMBL" id="BASZ01000007">
    <property type="protein sequence ID" value="GAD50073.1"/>
    <property type="molecule type" value="Genomic_DNA"/>
</dbReference>
<sequence length="351" mass="37071">MKTYSIVEFGAPLAEREVPVPAVEGREVLVKMKAAGMCHSDLHIWEGGYDLGHGKKISIVDRGTPLPFTMGHENAGEVVAVGPDAQGEVTVGQNYVVYPWIGCRQCETCASGFENMCLQPRHIGIHEQGGYAEYLWVPDPKYLIPIGDLDPAAMAPYACSGLTTFSAIRKLGDVVQSKPIVIIGAGALGLMALRNLRAIGAKGAISLDIDPAKRELALEAGAIAAFDPNDADIVAKVHAACGGTCMAVIDLVGSPQTTAMGVDMLTKGGKLVMIGMYGNLANFPLAMIVLKGLTIIGSLLGTLDELHELIGLVRAGKVAPIPLERHPLDCANQTLLEIRDGKVRGRAVLCS</sequence>
<dbReference type="eggNOG" id="COG1064">
    <property type="taxonomic scope" value="Bacteria"/>
</dbReference>
<organism evidence="9 10">
    <name type="scientific">Caenibius tardaugens NBRC 16725</name>
    <dbReference type="NCBI Taxonomy" id="1219035"/>
    <lineage>
        <taxon>Bacteria</taxon>
        <taxon>Pseudomonadati</taxon>
        <taxon>Pseudomonadota</taxon>
        <taxon>Alphaproteobacteria</taxon>
        <taxon>Sphingomonadales</taxon>
        <taxon>Erythrobacteraceae</taxon>
        <taxon>Caenibius</taxon>
    </lineage>
</organism>
<gene>
    <name evidence="9" type="primary">adh</name>
    <name evidence="9" type="ORF">NT2_07_00730</name>
</gene>
<dbReference type="Proteomes" id="UP000016568">
    <property type="component" value="Unassembled WGS sequence"/>
</dbReference>
<evidence type="ECO:0000259" key="8">
    <source>
        <dbReference type="SMART" id="SM00829"/>
    </source>
</evidence>
<dbReference type="PANTHER" id="PTHR42940:SF8">
    <property type="entry name" value="VACUOLAR PROTEIN SORTING-ASSOCIATED PROTEIN 11"/>
    <property type="match status" value="1"/>
</dbReference>
<dbReference type="InterPro" id="IPR036291">
    <property type="entry name" value="NAD(P)-bd_dom_sf"/>
</dbReference>
<dbReference type="InterPro" id="IPR002328">
    <property type="entry name" value="ADH_Zn_CS"/>
</dbReference>
<dbReference type="Pfam" id="PF08240">
    <property type="entry name" value="ADH_N"/>
    <property type="match status" value="1"/>
</dbReference>
<evidence type="ECO:0000256" key="1">
    <source>
        <dbReference type="ARBA" id="ARBA00001947"/>
    </source>
</evidence>
<dbReference type="GO" id="GO:0004022">
    <property type="term" value="F:alcohol dehydrogenase (NAD+) activity"/>
    <property type="evidence" value="ECO:0007669"/>
    <property type="project" value="UniProtKB-EC"/>
</dbReference>
<feature type="domain" description="Enoyl reductase (ER)" evidence="8">
    <location>
        <begin position="10"/>
        <end position="349"/>
    </location>
</feature>
<dbReference type="GO" id="GO:0008270">
    <property type="term" value="F:zinc ion binding"/>
    <property type="evidence" value="ECO:0007669"/>
    <property type="project" value="InterPro"/>
</dbReference>
<dbReference type="PROSITE" id="PS00059">
    <property type="entry name" value="ADH_ZINC"/>
    <property type="match status" value="1"/>
</dbReference>
<comment type="similarity">
    <text evidence="2 7">Belongs to the zinc-containing alcohol dehydrogenase family.</text>
</comment>
<dbReference type="Gene3D" id="3.40.50.720">
    <property type="entry name" value="NAD(P)-binding Rossmann-like Domain"/>
    <property type="match status" value="1"/>
</dbReference>
<keyword evidence="4 7" id="KW-0479">Metal-binding</keyword>
<dbReference type="Gene3D" id="3.90.180.10">
    <property type="entry name" value="Medium-chain alcohol dehydrogenases, catalytic domain"/>
    <property type="match status" value="1"/>
</dbReference>
<dbReference type="PANTHER" id="PTHR42940">
    <property type="entry name" value="ALCOHOL DEHYDROGENASE 1-RELATED"/>
    <property type="match status" value="1"/>
</dbReference>
<comment type="cofactor">
    <cofactor evidence="1 7">
        <name>Zn(2+)</name>
        <dbReference type="ChEBI" id="CHEBI:29105"/>
    </cofactor>
</comment>